<evidence type="ECO:0000313" key="13">
    <source>
        <dbReference type="Proteomes" id="UP000433483"/>
    </source>
</evidence>
<dbReference type="Proteomes" id="UP000486351">
    <property type="component" value="Unassembled WGS sequence"/>
</dbReference>
<evidence type="ECO:0000313" key="2">
    <source>
        <dbReference type="EMBL" id="KAE8937348.1"/>
    </source>
</evidence>
<dbReference type="Proteomes" id="UP000460718">
    <property type="component" value="Unassembled WGS sequence"/>
</dbReference>
<evidence type="ECO:0000313" key="20">
    <source>
        <dbReference type="Proteomes" id="UP000486351"/>
    </source>
</evidence>
<name>A0A6A3F5E9_9STRA</name>
<evidence type="ECO:0000313" key="19">
    <source>
        <dbReference type="Proteomes" id="UP000476176"/>
    </source>
</evidence>
<protein>
    <recommendedName>
        <fullName evidence="22">Secreted protein</fullName>
    </recommendedName>
</protein>
<evidence type="ECO:0000313" key="21">
    <source>
        <dbReference type="Proteomes" id="UP000488956"/>
    </source>
</evidence>
<dbReference type="EMBL" id="QXGF01000645">
    <property type="protein sequence ID" value="KAE8937348.1"/>
    <property type="molecule type" value="Genomic_DNA"/>
</dbReference>
<evidence type="ECO:0000313" key="16">
    <source>
        <dbReference type="Proteomes" id="UP000440732"/>
    </source>
</evidence>
<evidence type="ECO:0000313" key="10">
    <source>
        <dbReference type="EMBL" id="KAE9320063.1"/>
    </source>
</evidence>
<evidence type="ECO:0000313" key="3">
    <source>
        <dbReference type="EMBL" id="KAE9008370.1"/>
    </source>
</evidence>
<dbReference type="EMBL" id="QXFZ01000580">
    <property type="protein sequence ID" value="KAE9111322.1"/>
    <property type="molecule type" value="Genomic_DNA"/>
</dbReference>
<dbReference type="EMBL" id="QXGB01000520">
    <property type="protein sequence ID" value="KAE9212027.1"/>
    <property type="molecule type" value="Genomic_DNA"/>
</dbReference>
<dbReference type="Proteomes" id="UP000433483">
    <property type="component" value="Unassembled WGS sequence"/>
</dbReference>
<comment type="caution">
    <text evidence="2">The sequence shown here is derived from an EMBL/GenBank/DDBJ whole genome shotgun (WGS) entry which is preliminary data.</text>
</comment>
<sequence>MIFFCFASPWAWLSSFSFANEVKTGTGGRSGSVPSTRYVLLRSIIRLCKTKQLTIIRDTFVGVFCCTFPSKTR</sequence>
<evidence type="ECO:0000313" key="7">
    <source>
        <dbReference type="EMBL" id="KAE9212027.1"/>
    </source>
</evidence>
<dbReference type="Proteomes" id="UP000488956">
    <property type="component" value="Unassembled WGS sequence"/>
</dbReference>
<feature type="signal peptide" evidence="1">
    <location>
        <begin position="1"/>
        <end position="19"/>
    </location>
</feature>
<feature type="chain" id="PRO_5036379439" description="Secreted protein" evidence="1">
    <location>
        <begin position="20"/>
        <end position="73"/>
    </location>
</feature>
<evidence type="ECO:0000313" key="12">
    <source>
        <dbReference type="Proteomes" id="UP000429523"/>
    </source>
</evidence>
<evidence type="ECO:0000313" key="5">
    <source>
        <dbReference type="EMBL" id="KAE9124173.1"/>
    </source>
</evidence>
<dbReference type="Proteomes" id="UP000441208">
    <property type="component" value="Unassembled WGS sequence"/>
</dbReference>
<dbReference type="EMBL" id="QXGA01000211">
    <property type="protein sequence ID" value="KAE9149964.1"/>
    <property type="molecule type" value="Genomic_DNA"/>
</dbReference>
<evidence type="ECO:0000313" key="9">
    <source>
        <dbReference type="EMBL" id="KAE9246080.1"/>
    </source>
</evidence>
<dbReference type="Proteomes" id="UP000429523">
    <property type="component" value="Unassembled WGS sequence"/>
</dbReference>
<evidence type="ECO:0000313" key="4">
    <source>
        <dbReference type="EMBL" id="KAE9111322.1"/>
    </source>
</evidence>
<dbReference type="Proteomes" id="UP000437068">
    <property type="component" value="Unassembled WGS sequence"/>
</dbReference>
<evidence type="ECO:0000313" key="14">
    <source>
        <dbReference type="Proteomes" id="UP000437068"/>
    </source>
</evidence>
<dbReference type="EMBL" id="QXFW01000571">
    <property type="protein sequence ID" value="KAE9008370.1"/>
    <property type="molecule type" value="Genomic_DNA"/>
</dbReference>
<dbReference type="OrthoDB" id="10269104at2759"/>
<dbReference type="Proteomes" id="UP000476176">
    <property type="component" value="Unassembled WGS sequence"/>
</dbReference>
<evidence type="ECO:0000313" key="15">
    <source>
        <dbReference type="Proteomes" id="UP000440367"/>
    </source>
</evidence>
<evidence type="ECO:0000313" key="17">
    <source>
        <dbReference type="Proteomes" id="UP000441208"/>
    </source>
</evidence>
<gene>
    <name evidence="10" type="ORF">PF001_g5578</name>
    <name evidence="9" type="ORF">PF002_g6917</name>
    <name evidence="8" type="ORF">PF004_g11732</name>
    <name evidence="7" type="ORF">PF005_g10776</name>
    <name evidence="6" type="ORF">PF006_g5597</name>
    <name evidence="4" type="ORF">PF007_g11528</name>
    <name evidence="11" type="ORF">PF008_g6343</name>
    <name evidence="2" type="ORF">PF009_g12756</name>
    <name evidence="5" type="ORF">PF010_g6114</name>
    <name evidence="3" type="ORF">PF011_g10734</name>
</gene>
<organism evidence="2 12">
    <name type="scientific">Phytophthora fragariae</name>
    <dbReference type="NCBI Taxonomy" id="53985"/>
    <lineage>
        <taxon>Eukaryota</taxon>
        <taxon>Sar</taxon>
        <taxon>Stramenopiles</taxon>
        <taxon>Oomycota</taxon>
        <taxon>Peronosporomycetes</taxon>
        <taxon>Peronosporales</taxon>
        <taxon>Peronosporaceae</taxon>
        <taxon>Phytophthora</taxon>
    </lineage>
</organism>
<evidence type="ECO:0000256" key="1">
    <source>
        <dbReference type="SAM" id="SignalP"/>
    </source>
</evidence>
<accession>A0A6A3F5E9</accession>
<dbReference type="EMBL" id="QXFX01000240">
    <property type="protein sequence ID" value="KAE9124173.1"/>
    <property type="molecule type" value="Genomic_DNA"/>
</dbReference>
<reference evidence="12 13" key="1">
    <citation type="submission" date="2018-08" db="EMBL/GenBank/DDBJ databases">
        <title>Genomic investigation of the strawberry pathogen Phytophthora fragariae indicates pathogenicity is determined by transcriptional variation in three key races.</title>
        <authorList>
            <person name="Adams T.M."/>
            <person name="Armitage A.D."/>
            <person name="Sobczyk M.K."/>
            <person name="Bates H.J."/>
            <person name="Dunwell J.M."/>
            <person name="Nellist C.F."/>
            <person name="Harrison R.J."/>
        </authorList>
    </citation>
    <scope>NUCLEOTIDE SEQUENCE [LARGE SCALE GENOMIC DNA]</scope>
    <source>
        <strain evidence="10 14">A4</strain>
        <strain evidence="9 15">BC-1</strain>
        <strain evidence="8 19">BC-23</strain>
        <strain evidence="7 13">NOV-27</strain>
        <strain evidence="6 16">NOV-5</strain>
        <strain evidence="4 17">NOV-71</strain>
        <strain evidence="11 20">NOV-77</strain>
        <strain evidence="2 12">NOV-9</strain>
        <strain evidence="5 21">ONT-3</strain>
        <strain evidence="3 18">SCRP245</strain>
    </source>
</reference>
<dbReference type="Proteomes" id="UP000440367">
    <property type="component" value="Unassembled WGS sequence"/>
</dbReference>
<dbReference type="EMBL" id="QXGD01000248">
    <property type="protein sequence ID" value="KAE9246080.1"/>
    <property type="molecule type" value="Genomic_DNA"/>
</dbReference>
<evidence type="ECO:0000313" key="8">
    <source>
        <dbReference type="EMBL" id="KAE9226141.1"/>
    </source>
</evidence>
<dbReference type="EMBL" id="QXFY01000249">
    <property type="protein sequence ID" value="KAE9350613.1"/>
    <property type="molecule type" value="Genomic_DNA"/>
</dbReference>
<evidence type="ECO:0000313" key="6">
    <source>
        <dbReference type="EMBL" id="KAE9149964.1"/>
    </source>
</evidence>
<keyword evidence="13" id="KW-1185">Reference proteome</keyword>
<dbReference type="EMBL" id="QXGC01000650">
    <property type="protein sequence ID" value="KAE9226141.1"/>
    <property type="molecule type" value="Genomic_DNA"/>
</dbReference>
<evidence type="ECO:0000313" key="11">
    <source>
        <dbReference type="EMBL" id="KAE9350613.1"/>
    </source>
</evidence>
<dbReference type="AlphaFoldDB" id="A0A6A3F5E9"/>
<evidence type="ECO:0000313" key="18">
    <source>
        <dbReference type="Proteomes" id="UP000460718"/>
    </source>
</evidence>
<keyword evidence="1" id="KW-0732">Signal</keyword>
<proteinExistence type="predicted"/>
<dbReference type="EMBL" id="QXGE01000209">
    <property type="protein sequence ID" value="KAE9320063.1"/>
    <property type="molecule type" value="Genomic_DNA"/>
</dbReference>
<dbReference type="Proteomes" id="UP000440732">
    <property type="component" value="Unassembled WGS sequence"/>
</dbReference>
<evidence type="ECO:0008006" key="22">
    <source>
        <dbReference type="Google" id="ProtNLM"/>
    </source>
</evidence>